<gene>
    <name evidence="3" type="ORF">DKW60_17615</name>
</gene>
<evidence type="ECO:0000256" key="1">
    <source>
        <dbReference type="ARBA" id="ARBA00038310"/>
    </source>
</evidence>
<dbReference type="PANTHER" id="PTHR43569">
    <property type="entry name" value="AMIDOHYDROLASE"/>
    <property type="match status" value="1"/>
</dbReference>
<reference evidence="3 4" key="1">
    <citation type="submission" date="2018-05" db="EMBL/GenBank/DDBJ databases">
        <title>Leucothrix arctica sp. nov., isolated from Arctic seawater.</title>
        <authorList>
            <person name="Choi A."/>
            <person name="Baek K."/>
        </authorList>
    </citation>
    <scope>NUCLEOTIDE SEQUENCE [LARGE SCALE GENOMIC DNA]</scope>
    <source>
        <strain evidence="3 4">JCM 18388</strain>
    </source>
</reference>
<dbReference type="EMBL" id="QGKM01000061">
    <property type="protein sequence ID" value="PWQ93348.1"/>
    <property type="molecule type" value="Genomic_DNA"/>
</dbReference>
<dbReference type="PANTHER" id="PTHR43569:SF2">
    <property type="entry name" value="AMIDOHYDROLASE-RELATED DOMAIN-CONTAINING PROTEIN"/>
    <property type="match status" value="1"/>
</dbReference>
<keyword evidence="4" id="KW-1185">Reference proteome</keyword>
<organism evidence="3 4">
    <name type="scientific">Leucothrix pacifica</name>
    <dbReference type="NCBI Taxonomy" id="1247513"/>
    <lineage>
        <taxon>Bacteria</taxon>
        <taxon>Pseudomonadati</taxon>
        <taxon>Pseudomonadota</taxon>
        <taxon>Gammaproteobacteria</taxon>
        <taxon>Thiotrichales</taxon>
        <taxon>Thiotrichaceae</taxon>
        <taxon>Leucothrix</taxon>
    </lineage>
</organism>
<dbReference type="SUPFAM" id="SSF51556">
    <property type="entry name" value="Metallo-dependent hydrolases"/>
    <property type="match status" value="1"/>
</dbReference>
<comment type="similarity">
    <text evidence="1">Belongs to the metallo-dependent hydrolases superfamily.</text>
</comment>
<dbReference type="Pfam" id="PF04909">
    <property type="entry name" value="Amidohydro_2"/>
    <property type="match status" value="1"/>
</dbReference>
<dbReference type="InterPro" id="IPR052350">
    <property type="entry name" value="Metallo-dep_Lactonases"/>
</dbReference>
<dbReference type="OrthoDB" id="9787654at2"/>
<evidence type="ECO:0000259" key="2">
    <source>
        <dbReference type="Pfam" id="PF04909"/>
    </source>
</evidence>
<evidence type="ECO:0000313" key="3">
    <source>
        <dbReference type="EMBL" id="PWQ93348.1"/>
    </source>
</evidence>
<dbReference type="InterPro" id="IPR032466">
    <property type="entry name" value="Metal_Hydrolase"/>
</dbReference>
<dbReference type="InterPro" id="IPR006680">
    <property type="entry name" value="Amidohydro-rel"/>
</dbReference>
<feature type="domain" description="Amidohydrolase-related" evidence="2">
    <location>
        <begin position="8"/>
        <end position="305"/>
    </location>
</feature>
<accession>A0A317C437</accession>
<keyword evidence="3" id="KW-0378">Hydrolase</keyword>
<dbReference type="Gene3D" id="3.20.20.140">
    <property type="entry name" value="Metal-dependent hydrolases"/>
    <property type="match status" value="1"/>
</dbReference>
<evidence type="ECO:0000313" key="4">
    <source>
        <dbReference type="Proteomes" id="UP000245539"/>
    </source>
</evidence>
<protein>
    <submittedName>
        <fullName evidence="3">Amidohydrolase</fullName>
    </submittedName>
</protein>
<comment type="caution">
    <text evidence="3">The sequence shown here is derived from an EMBL/GenBank/DDBJ whole genome shotgun (WGS) entry which is preliminary data.</text>
</comment>
<dbReference type="GO" id="GO:0016787">
    <property type="term" value="F:hydrolase activity"/>
    <property type="evidence" value="ECO:0007669"/>
    <property type="project" value="UniProtKB-KW"/>
</dbReference>
<sequence length="308" mass="34917">MEIPMKIIDSHHHLWCPDTDPTGIGYVWLQNKGAMKPFGDPTPIQRDYLAEEFKAESQKHELAGSIHVQCDGAIPDPVKEAEWIESLSQTHDIPSAHVGFVDLTSADTPKLLERYMQLPGFRGVRQIISRIDDRPEISFTQVEYLGHMIWREQFALLTAHNLSFDLQLYPQQMPDAAAFFAKHPDIPVVIDHAGSPYDQSKSGHLLWRQGLKELAQLEHCHIKLSGFGMFDPQWTAQSIQAIVNDILELFGAERVMFGSNYPVDKLMRPYDFVVDSVLECCTNAGLNETAIEGVFSGNAERFYRLNHN</sequence>
<name>A0A317C437_9GAMM</name>
<dbReference type="AlphaFoldDB" id="A0A317C437"/>
<proteinExistence type="inferred from homology"/>
<dbReference type="Proteomes" id="UP000245539">
    <property type="component" value="Unassembled WGS sequence"/>
</dbReference>